<evidence type="ECO:0000313" key="2">
    <source>
        <dbReference type="Proteomes" id="UP001157502"/>
    </source>
</evidence>
<protein>
    <submittedName>
        <fullName evidence="1">Uncharacterized protein</fullName>
    </submittedName>
</protein>
<gene>
    <name evidence="1" type="ORF">DPEC_G00154180</name>
</gene>
<proteinExistence type="predicted"/>
<accession>A0ACC2GK47</accession>
<comment type="caution">
    <text evidence="1">The sequence shown here is derived from an EMBL/GenBank/DDBJ whole genome shotgun (WGS) entry which is preliminary data.</text>
</comment>
<name>A0ACC2GK47_DALPE</name>
<keyword evidence="2" id="KW-1185">Reference proteome</keyword>
<sequence>MDFTVLEPSSDGRENVLVLTDVFSKFTVAVPTWDQRAITVAKCLVKHWIQPYGVPARIHSDQGKCFEAGVVQALCQLYGMRKSRTTAYRLQGNGQCERFNRTLHNLLRTLGPEKKRKWVEYLPELVYAYNTTEHQSTGYSPYFLLFGRAPYVPMDVLLGREEQDVAQGGMTEWVQNHQRKLRVAYEDAGREMEKAADARRRSAGPPAKDSVLQPGNLVYLRNRLFTGRNKIQDLWLPAPYQVVARLGPNKPVYTVAPLDASKPPRNVHRTELRPCGPGLHIHPVQDPPAEQDSESSSDGEWRRVIRDTETNPETRAEPRKAEGVIASSPAPVEPVVSSESEEDDEGGSERAQSPVVLRRSERRPAGLNTNPFRLPRSAKVDQGGRIEAVQAELAHSQSGDLHDIFWFHESAAEVSISTQGYRDNLLGYYQLRET</sequence>
<reference evidence="1" key="1">
    <citation type="submission" date="2021-05" db="EMBL/GenBank/DDBJ databases">
        <authorList>
            <person name="Pan Q."/>
            <person name="Jouanno E."/>
            <person name="Zahm M."/>
            <person name="Klopp C."/>
            <person name="Cabau C."/>
            <person name="Louis A."/>
            <person name="Berthelot C."/>
            <person name="Parey E."/>
            <person name="Roest Crollius H."/>
            <person name="Montfort J."/>
            <person name="Robinson-Rechavi M."/>
            <person name="Bouchez O."/>
            <person name="Lampietro C."/>
            <person name="Lopez Roques C."/>
            <person name="Donnadieu C."/>
            <person name="Postlethwait J."/>
            <person name="Bobe J."/>
            <person name="Dillon D."/>
            <person name="Chandos A."/>
            <person name="von Hippel F."/>
            <person name="Guiguen Y."/>
        </authorList>
    </citation>
    <scope>NUCLEOTIDE SEQUENCE</scope>
    <source>
        <strain evidence="1">YG-Jan2019</strain>
    </source>
</reference>
<evidence type="ECO:0000313" key="1">
    <source>
        <dbReference type="EMBL" id="KAJ8003993.1"/>
    </source>
</evidence>
<dbReference type="Proteomes" id="UP001157502">
    <property type="component" value="Chromosome 12"/>
</dbReference>
<dbReference type="EMBL" id="CM055739">
    <property type="protein sequence ID" value="KAJ8003993.1"/>
    <property type="molecule type" value="Genomic_DNA"/>
</dbReference>
<organism evidence="1 2">
    <name type="scientific">Dallia pectoralis</name>
    <name type="common">Alaska blackfish</name>
    <dbReference type="NCBI Taxonomy" id="75939"/>
    <lineage>
        <taxon>Eukaryota</taxon>
        <taxon>Metazoa</taxon>
        <taxon>Chordata</taxon>
        <taxon>Craniata</taxon>
        <taxon>Vertebrata</taxon>
        <taxon>Euteleostomi</taxon>
        <taxon>Actinopterygii</taxon>
        <taxon>Neopterygii</taxon>
        <taxon>Teleostei</taxon>
        <taxon>Protacanthopterygii</taxon>
        <taxon>Esociformes</taxon>
        <taxon>Umbridae</taxon>
        <taxon>Dallia</taxon>
    </lineage>
</organism>